<evidence type="ECO:0000313" key="5">
    <source>
        <dbReference type="Proteomes" id="UP000566819"/>
    </source>
</evidence>
<evidence type="ECO:0008006" key="6">
    <source>
        <dbReference type="Google" id="ProtNLM"/>
    </source>
</evidence>
<comment type="caution">
    <text evidence="4">The sequence shown here is derived from an EMBL/GenBank/DDBJ whole genome shotgun (WGS) entry which is preliminary data.</text>
</comment>
<protein>
    <recommendedName>
        <fullName evidence="6">Mid2 domain-containing protein</fullName>
    </recommendedName>
</protein>
<keyword evidence="5" id="KW-1185">Reference proteome</keyword>
<feature type="chain" id="PRO_5034575821" description="Mid2 domain-containing protein" evidence="3">
    <location>
        <begin position="23"/>
        <end position="266"/>
    </location>
</feature>
<feature type="region of interest" description="Disordered" evidence="1">
    <location>
        <begin position="247"/>
        <end position="266"/>
    </location>
</feature>
<dbReference type="AlphaFoldDB" id="A0A8H4QF15"/>
<evidence type="ECO:0000313" key="4">
    <source>
        <dbReference type="EMBL" id="KAF4609812.1"/>
    </source>
</evidence>
<proteinExistence type="predicted"/>
<keyword evidence="2" id="KW-0812">Transmembrane</keyword>
<feature type="transmembrane region" description="Helical" evidence="2">
    <location>
        <begin position="182"/>
        <end position="206"/>
    </location>
</feature>
<dbReference type="Proteomes" id="UP000566819">
    <property type="component" value="Unassembled WGS sequence"/>
</dbReference>
<name>A0A8H4QF15_9HELO</name>
<keyword evidence="2" id="KW-1133">Transmembrane helix</keyword>
<feature type="signal peptide" evidence="3">
    <location>
        <begin position="1"/>
        <end position="22"/>
    </location>
</feature>
<keyword evidence="2" id="KW-0472">Membrane</keyword>
<evidence type="ECO:0000256" key="2">
    <source>
        <dbReference type="SAM" id="Phobius"/>
    </source>
</evidence>
<gene>
    <name evidence="4" type="ORF">G7Y89_g15811</name>
</gene>
<organism evidence="4 5">
    <name type="scientific">Cudoniella acicularis</name>
    <dbReference type="NCBI Taxonomy" id="354080"/>
    <lineage>
        <taxon>Eukaryota</taxon>
        <taxon>Fungi</taxon>
        <taxon>Dikarya</taxon>
        <taxon>Ascomycota</taxon>
        <taxon>Pezizomycotina</taxon>
        <taxon>Leotiomycetes</taxon>
        <taxon>Helotiales</taxon>
        <taxon>Tricladiaceae</taxon>
        <taxon>Cudoniella</taxon>
    </lineage>
</organism>
<reference evidence="4 5" key="1">
    <citation type="submission" date="2020-03" db="EMBL/GenBank/DDBJ databases">
        <title>Draft Genome Sequence of Cudoniella acicularis.</title>
        <authorList>
            <person name="Buettner E."/>
            <person name="Kellner H."/>
        </authorList>
    </citation>
    <scope>NUCLEOTIDE SEQUENCE [LARGE SCALE GENOMIC DNA]</scope>
    <source>
        <strain evidence="4 5">DSM 108380</strain>
    </source>
</reference>
<dbReference type="EMBL" id="JAAMPI010002721">
    <property type="protein sequence ID" value="KAF4609812.1"/>
    <property type="molecule type" value="Genomic_DNA"/>
</dbReference>
<evidence type="ECO:0000256" key="3">
    <source>
        <dbReference type="SAM" id="SignalP"/>
    </source>
</evidence>
<keyword evidence="3" id="KW-0732">Signal</keyword>
<sequence>MANTKLHFAATVIALQVRGVFASPQCYWPNGGAAQSNYVPCSADKYVISIPLSALKGKLVEAVSDKASADTNNFQNLLSCSNGNLATSNGFNTWCCGTGGSSTCCSSAFQLAVPSDPNIGLTGEAFMPDVEEPSVTITSTITATITSTTLPSNGIISTTVTTVVVSTSTAISGSDAGLSKGAVAGISVAAAIGGALIGLAIALRLLHKRSIVTTQDHVTSPRDIMYHVTTERYNPLHIAHQQTVYSPPKPPLEIEGSQVGHARPEV</sequence>
<accession>A0A8H4QF15</accession>
<evidence type="ECO:0000256" key="1">
    <source>
        <dbReference type="SAM" id="MobiDB-lite"/>
    </source>
</evidence>